<dbReference type="Gene3D" id="3.10.20.90">
    <property type="entry name" value="Phosphatidylinositol 3-kinase Catalytic Subunit, Chain A, domain 1"/>
    <property type="match status" value="1"/>
</dbReference>
<comment type="subcellular location">
    <subcellularLocation>
        <location evidence="1">Cell membrane</location>
        <topology evidence="1">Multi-pass membrane protein</topology>
    </subcellularLocation>
</comment>
<gene>
    <name evidence="9" type="ORF">GCM10018781_50210</name>
</gene>
<feature type="transmembrane region" description="Helical" evidence="7">
    <location>
        <begin position="150"/>
        <end position="167"/>
    </location>
</feature>
<keyword evidence="6 7" id="KW-0472">Membrane</keyword>
<dbReference type="Pfam" id="PF08817">
    <property type="entry name" value="YukD"/>
    <property type="match status" value="1"/>
</dbReference>
<dbReference type="InterPro" id="IPR006707">
    <property type="entry name" value="T7SS_EccD"/>
</dbReference>
<keyword evidence="5 7" id="KW-1133">Transmembrane helix</keyword>
<evidence type="ECO:0000256" key="2">
    <source>
        <dbReference type="ARBA" id="ARBA00006162"/>
    </source>
</evidence>
<keyword evidence="4 7" id="KW-0812">Transmembrane</keyword>
<proteinExistence type="inferred from homology"/>
<feature type="transmembrane region" description="Helical" evidence="7">
    <location>
        <begin position="231"/>
        <end position="251"/>
    </location>
</feature>
<dbReference type="GO" id="GO:0005886">
    <property type="term" value="C:plasma membrane"/>
    <property type="evidence" value="ECO:0007669"/>
    <property type="project" value="UniProtKB-SubCell"/>
</dbReference>
<organism evidence="9 10">
    <name type="scientific">Kitasatospora indigofera</name>
    <dbReference type="NCBI Taxonomy" id="67307"/>
    <lineage>
        <taxon>Bacteria</taxon>
        <taxon>Bacillati</taxon>
        <taxon>Actinomycetota</taxon>
        <taxon>Actinomycetes</taxon>
        <taxon>Kitasatosporales</taxon>
        <taxon>Streptomycetaceae</taxon>
        <taxon>Kitasatospora</taxon>
    </lineage>
</organism>
<dbReference type="EMBL" id="BNBO01000032">
    <property type="protein sequence ID" value="GHH77202.1"/>
    <property type="molecule type" value="Genomic_DNA"/>
</dbReference>
<dbReference type="Pfam" id="PF19053">
    <property type="entry name" value="EccD"/>
    <property type="match status" value="1"/>
</dbReference>
<evidence type="ECO:0000256" key="7">
    <source>
        <dbReference type="SAM" id="Phobius"/>
    </source>
</evidence>
<feature type="transmembrane region" description="Helical" evidence="7">
    <location>
        <begin position="258"/>
        <end position="281"/>
    </location>
</feature>
<dbReference type="InterPro" id="IPR044049">
    <property type="entry name" value="EccD_transm"/>
</dbReference>
<feature type="transmembrane region" description="Helical" evidence="7">
    <location>
        <begin position="435"/>
        <end position="454"/>
    </location>
</feature>
<protein>
    <recommendedName>
        <fullName evidence="8">EccD-like transmembrane domain-containing protein</fullName>
    </recommendedName>
</protein>
<keyword evidence="10" id="KW-1185">Reference proteome</keyword>
<comment type="similarity">
    <text evidence="2">Belongs to the EccD/Snm4 family.</text>
</comment>
<evidence type="ECO:0000256" key="3">
    <source>
        <dbReference type="ARBA" id="ARBA00022475"/>
    </source>
</evidence>
<feature type="domain" description="EccD-like transmembrane" evidence="8">
    <location>
        <begin position="120"/>
        <end position="456"/>
    </location>
</feature>
<feature type="transmembrane region" description="Helical" evidence="7">
    <location>
        <begin position="317"/>
        <end position="339"/>
    </location>
</feature>
<feature type="transmembrane region" description="Helical" evidence="7">
    <location>
        <begin position="369"/>
        <end position="389"/>
    </location>
</feature>
<evidence type="ECO:0000256" key="4">
    <source>
        <dbReference type="ARBA" id="ARBA00022692"/>
    </source>
</evidence>
<reference evidence="9" key="1">
    <citation type="journal article" date="2014" name="Int. J. Syst. Evol. Microbiol.">
        <title>Complete genome sequence of Corynebacterium casei LMG S-19264T (=DSM 44701T), isolated from a smear-ripened cheese.</title>
        <authorList>
            <consortium name="US DOE Joint Genome Institute (JGI-PGF)"/>
            <person name="Walter F."/>
            <person name="Albersmeier A."/>
            <person name="Kalinowski J."/>
            <person name="Ruckert C."/>
        </authorList>
    </citation>
    <scope>NUCLEOTIDE SEQUENCE</scope>
    <source>
        <strain evidence="9">JCM 4646</strain>
    </source>
</reference>
<dbReference type="AlphaFoldDB" id="A0A919KY74"/>
<dbReference type="PIRSF" id="PIRSF017804">
    <property type="entry name" value="Secretion_EccD1"/>
    <property type="match status" value="1"/>
</dbReference>
<sequence>MNGTTVAGLCRLRFRTPDAVFDLAVPADVPLADLLPAVLGFAGPGLDELGVDHDGWILQRLGGAPLDEELGADALGLHDGDELHLRPRRDPLPEVHFDDMADGVATAMRARPDTWRPALTHHLALGLALSVLVGGLALLLLPGTRESRDLAAALTGVLLLLGAASGSRAVGDAGAGTALGAAAVPYLALAGALLPAGGGAGAAGARLLAGGSAAAGAAVLAVAAVGCSAPLFLGTALVALHAVLAGALLLNGLDASQAAAVLAVLAVVVGAFVPGICFRLSGLRLPALPRNAEELQEGIAPFPSGTVLSRSDVADGYLTSFHLALGLVLTLCTTVLAGVDGWAAPFLTAALSVLLLLHGRAVGSIPQRLAVLLPGVYGLALLLGGVALDQRTGGRLLLLAGLLGLAAALAVTAWTVPGRRLLPYWGRAADLLHSLAAMAVLPLALAVAGVYHALRAVAG</sequence>
<dbReference type="NCBIfam" id="TIGR03920">
    <property type="entry name" value="T7SS_EccD"/>
    <property type="match status" value="1"/>
</dbReference>
<feature type="transmembrane region" description="Helical" evidence="7">
    <location>
        <begin position="123"/>
        <end position="143"/>
    </location>
</feature>
<keyword evidence="3" id="KW-1003">Cell membrane</keyword>
<evidence type="ECO:0000313" key="10">
    <source>
        <dbReference type="Proteomes" id="UP000617734"/>
    </source>
</evidence>
<evidence type="ECO:0000256" key="5">
    <source>
        <dbReference type="ARBA" id="ARBA00022989"/>
    </source>
</evidence>
<evidence type="ECO:0000259" key="8">
    <source>
        <dbReference type="Pfam" id="PF19053"/>
    </source>
</evidence>
<dbReference type="InterPro" id="IPR024962">
    <property type="entry name" value="YukD-like"/>
</dbReference>
<dbReference type="Proteomes" id="UP000617734">
    <property type="component" value="Unassembled WGS sequence"/>
</dbReference>
<feature type="transmembrane region" description="Helical" evidence="7">
    <location>
        <begin position="396"/>
        <end position="415"/>
    </location>
</feature>
<name>A0A919KY74_9ACTN</name>
<reference evidence="9" key="2">
    <citation type="submission" date="2020-09" db="EMBL/GenBank/DDBJ databases">
        <authorList>
            <person name="Sun Q."/>
            <person name="Ohkuma M."/>
        </authorList>
    </citation>
    <scope>NUCLEOTIDE SEQUENCE</scope>
    <source>
        <strain evidence="9">JCM 4646</strain>
    </source>
</reference>
<feature type="transmembrane region" description="Helical" evidence="7">
    <location>
        <begin position="207"/>
        <end position="225"/>
    </location>
</feature>
<evidence type="ECO:0000313" key="9">
    <source>
        <dbReference type="EMBL" id="GHH77202.1"/>
    </source>
</evidence>
<feature type="transmembrane region" description="Helical" evidence="7">
    <location>
        <begin position="173"/>
        <end position="195"/>
    </location>
</feature>
<accession>A0A919KY74</accession>
<evidence type="ECO:0000256" key="1">
    <source>
        <dbReference type="ARBA" id="ARBA00004651"/>
    </source>
</evidence>
<evidence type="ECO:0000256" key="6">
    <source>
        <dbReference type="ARBA" id="ARBA00023136"/>
    </source>
</evidence>
<comment type="caution">
    <text evidence="9">The sequence shown here is derived from an EMBL/GenBank/DDBJ whole genome shotgun (WGS) entry which is preliminary data.</text>
</comment>